<protein>
    <submittedName>
        <fullName evidence="3">Stage III sporulation protein AG, putative</fullName>
    </submittedName>
</protein>
<dbReference type="RefSeq" id="WP_013625075.1">
    <property type="nucleotide sequence ID" value="NC_015172.1"/>
</dbReference>
<dbReference type="STRING" id="645991.Sgly_1911"/>
<dbReference type="HOGENOM" id="CLU_071454_1_0_9"/>
<accession>F0T0R8</accession>
<feature type="compositionally biased region" description="Basic and acidic residues" evidence="1">
    <location>
        <begin position="97"/>
        <end position="109"/>
    </location>
</feature>
<feature type="region of interest" description="Disordered" evidence="1">
    <location>
        <begin position="97"/>
        <end position="122"/>
    </location>
</feature>
<evidence type="ECO:0000256" key="1">
    <source>
        <dbReference type="SAM" id="MobiDB-lite"/>
    </source>
</evidence>
<name>F0T0R8_SYNGF</name>
<dbReference type="Proteomes" id="UP000007488">
    <property type="component" value="Chromosome"/>
</dbReference>
<feature type="compositionally biased region" description="Polar residues" evidence="1">
    <location>
        <begin position="110"/>
        <end position="120"/>
    </location>
</feature>
<dbReference type="AlphaFoldDB" id="F0T0R8"/>
<reference evidence="4" key="2">
    <citation type="submission" date="2011-02" db="EMBL/GenBank/DDBJ databases">
        <title>The complete genome of Syntrophobotulus glycolicus DSM 8271.</title>
        <authorList>
            <person name="Lucas S."/>
            <person name="Copeland A."/>
            <person name="Lapidus A."/>
            <person name="Bruce D."/>
            <person name="Goodwin L."/>
            <person name="Pitluck S."/>
            <person name="Kyrpides N."/>
            <person name="Mavromatis K."/>
            <person name="Pagani I."/>
            <person name="Ivanova N."/>
            <person name="Mikhailova N."/>
            <person name="Chertkov O."/>
            <person name="Held B."/>
            <person name="Detter J.C."/>
            <person name="Tapia R."/>
            <person name="Han C."/>
            <person name="Land M."/>
            <person name="Hauser L."/>
            <person name="Markowitz V."/>
            <person name="Cheng J.-F."/>
            <person name="Hugenholtz P."/>
            <person name="Woyke T."/>
            <person name="Wu D."/>
            <person name="Spring S."/>
            <person name="Schroeder M."/>
            <person name="Brambilla E."/>
            <person name="Klenk H.-P."/>
            <person name="Eisen J.A."/>
        </authorList>
    </citation>
    <scope>NUCLEOTIDE SEQUENCE [LARGE SCALE GENOMIC DNA]</scope>
    <source>
        <strain evidence="4">DSM 8271 / FlGlyR</strain>
    </source>
</reference>
<keyword evidence="4" id="KW-1185">Reference proteome</keyword>
<reference evidence="3 4" key="1">
    <citation type="journal article" date="2011" name="Stand. Genomic Sci.">
        <title>Complete genome sequence of Syntrophobotulus glycolicus type strain (FlGlyR).</title>
        <authorList>
            <person name="Han C."/>
            <person name="Mwirichia R."/>
            <person name="Chertkov O."/>
            <person name="Held B."/>
            <person name="Lapidus A."/>
            <person name="Nolan M."/>
            <person name="Lucas S."/>
            <person name="Hammon N."/>
            <person name="Deshpande S."/>
            <person name="Cheng J.F."/>
            <person name="Tapia R."/>
            <person name="Goodwin L."/>
            <person name="Pitluck S."/>
            <person name="Huntemann M."/>
            <person name="Liolios K."/>
            <person name="Ivanova N."/>
            <person name="Pagani I."/>
            <person name="Mavromatis K."/>
            <person name="Ovchinikova G."/>
            <person name="Pati A."/>
            <person name="Chen A."/>
            <person name="Palaniappan K."/>
            <person name="Land M."/>
            <person name="Hauser L."/>
            <person name="Brambilla E.M."/>
            <person name="Rohde M."/>
            <person name="Spring S."/>
            <person name="Sikorski J."/>
            <person name="Goker M."/>
            <person name="Woyke T."/>
            <person name="Bristow J."/>
            <person name="Eisen J.A."/>
            <person name="Markowitz V."/>
            <person name="Hugenholtz P."/>
            <person name="Kyrpides N.C."/>
            <person name="Klenk H.P."/>
            <person name="Detter J.C."/>
        </authorList>
    </citation>
    <scope>NUCLEOTIDE SEQUENCE [LARGE SCALE GENOMIC DNA]</scope>
    <source>
        <strain evidence="4">DSM 8271 / FlGlyR</strain>
    </source>
</reference>
<dbReference type="eggNOG" id="ENOG50330Z5">
    <property type="taxonomic scope" value="Bacteria"/>
</dbReference>
<sequence>MKFFKEENMEKIVYGVILLIVVSAIFIFTGRQTDEQVLAPKTEAQSTGSSQENSQIETLEKNLAEKISSTLEQMRGVGQVKVLVTLSSGLKKEYAKDESVTKRDSKVTDKQGSVQETTETTENDKLVVPSNAVPVIVMEESPQIAGVLIIAQGASNPQIREEIFTAVKTLLSIQAEKINVSPMEVEQYVQ</sequence>
<proteinExistence type="predicted"/>
<organism evidence="3 4">
    <name type="scientific">Syntrophobotulus glycolicus (strain DSM 8271 / FlGlyR)</name>
    <dbReference type="NCBI Taxonomy" id="645991"/>
    <lineage>
        <taxon>Bacteria</taxon>
        <taxon>Bacillati</taxon>
        <taxon>Bacillota</taxon>
        <taxon>Clostridia</taxon>
        <taxon>Eubacteriales</taxon>
        <taxon>Desulfitobacteriaceae</taxon>
        <taxon>Syntrophobotulus</taxon>
    </lineage>
</organism>
<evidence type="ECO:0000256" key="2">
    <source>
        <dbReference type="SAM" id="Phobius"/>
    </source>
</evidence>
<dbReference type="OrthoDB" id="1634070at2"/>
<dbReference type="EMBL" id="CP002547">
    <property type="protein sequence ID" value="ADY56207.1"/>
    <property type="molecule type" value="Genomic_DNA"/>
</dbReference>
<dbReference type="KEGG" id="sgy:Sgly_1911"/>
<keyword evidence="2" id="KW-0472">Membrane</keyword>
<keyword evidence="2" id="KW-1133">Transmembrane helix</keyword>
<keyword evidence="2" id="KW-0812">Transmembrane</keyword>
<evidence type="ECO:0000313" key="4">
    <source>
        <dbReference type="Proteomes" id="UP000007488"/>
    </source>
</evidence>
<evidence type="ECO:0000313" key="3">
    <source>
        <dbReference type="EMBL" id="ADY56207.1"/>
    </source>
</evidence>
<feature type="transmembrane region" description="Helical" evidence="2">
    <location>
        <begin position="12"/>
        <end position="30"/>
    </location>
</feature>
<gene>
    <name evidence="3" type="ordered locus">Sgly_1911</name>
</gene>